<organism evidence="1 2">
    <name type="scientific">Trifolium medium</name>
    <dbReference type="NCBI Taxonomy" id="97028"/>
    <lineage>
        <taxon>Eukaryota</taxon>
        <taxon>Viridiplantae</taxon>
        <taxon>Streptophyta</taxon>
        <taxon>Embryophyta</taxon>
        <taxon>Tracheophyta</taxon>
        <taxon>Spermatophyta</taxon>
        <taxon>Magnoliopsida</taxon>
        <taxon>eudicotyledons</taxon>
        <taxon>Gunneridae</taxon>
        <taxon>Pentapetalae</taxon>
        <taxon>rosids</taxon>
        <taxon>fabids</taxon>
        <taxon>Fabales</taxon>
        <taxon>Fabaceae</taxon>
        <taxon>Papilionoideae</taxon>
        <taxon>50 kb inversion clade</taxon>
        <taxon>NPAAA clade</taxon>
        <taxon>Hologalegina</taxon>
        <taxon>IRL clade</taxon>
        <taxon>Trifolieae</taxon>
        <taxon>Trifolium</taxon>
    </lineage>
</organism>
<reference evidence="1 2" key="1">
    <citation type="journal article" date="2018" name="Front. Plant Sci.">
        <title>Red Clover (Trifolium pratense) and Zigzag Clover (T. medium) - A Picture of Genomic Similarities and Differences.</title>
        <authorList>
            <person name="Dluhosova J."/>
            <person name="Istvanek J."/>
            <person name="Nedelnik J."/>
            <person name="Repkova J."/>
        </authorList>
    </citation>
    <scope>NUCLEOTIDE SEQUENCE [LARGE SCALE GENOMIC DNA]</scope>
    <source>
        <strain evidence="2">cv. 10/8</strain>
        <tissue evidence="1">Leaf</tissue>
    </source>
</reference>
<keyword evidence="2" id="KW-1185">Reference proteome</keyword>
<name>A0A392UXT4_9FABA</name>
<proteinExistence type="predicted"/>
<accession>A0A392UXT4</accession>
<dbReference type="EMBL" id="LXQA011004169">
    <property type="protein sequence ID" value="MCI80826.1"/>
    <property type="molecule type" value="Genomic_DNA"/>
</dbReference>
<feature type="non-terminal residue" evidence="1">
    <location>
        <position position="1"/>
    </location>
</feature>
<dbReference type="Proteomes" id="UP000265520">
    <property type="component" value="Unassembled WGS sequence"/>
</dbReference>
<evidence type="ECO:0000313" key="2">
    <source>
        <dbReference type="Proteomes" id="UP000265520"/>
    </source>
</evidence>
<dbReference type="AlphaFoldDB" id="A0A392UXT4"/>
<comment type="caution">
    <text evidence="1">The sequence shown here is derived from an EMBL/GenBank/DDBJ whole genome shotgun (WGS) entry which is preliminary data.</text>
</comment>
<sequence>IVATMACKDAHRGCDGAHRGRFTIVDAMVLSWARWLV</sequence>
<evidence type="ECO:0000313" key="1">
    <source>
        <dbReference type="EMBL" id="MCI80826.1"/>
    </source>
</evidence>
<protein>
    <submittedName>
        <fullName evidence="1">Uncharacterized protein</fullName>
    </submittedName>
</protein>